<dbReference type="AlphaFoldDB" id="A0AAJ7UJ75"/>
<evidence type="ECO:0000256" key="3">
    <source>
        <dbReference type="ARBA" id="ARBA00018157"/>
    </source>
</evidence>
<comment type="pathway">
    <text evidence="10">Protein modification; protein glycosylation.</text>
</comment>
<dbReference type="GO" id="GO:0033185">
    <property type="term" value="C:dolichol-phosphate-mannose synthase complex"/>
    <property type="evidence" value="ECO:0007669"/>
    <property type="project" value="TreeGrafter"/>
</dbReference>
<keyword evidence="4 10" id="KW-0812">Transmembrane</keyword>
<feature type="transmembrane region" description="Helical" evidence="10">
    <location>
        <begin position="142"/>
        <end position="165"/>
    </location>
</feature>
<dbReference type="Pfam" id="PF07297">
    <property type="entry name" value="DPM2"/>
    <property type="match status" value="1"/>
</dbReference>
<comment type="subcellular location">
    <subcellularLocation>
        <location evidence="1 10">Endoplasmic reticulum membrane</location>
        <topology evidence="1 10">Multi-pass membrane protein</topology>
    </subcellularLocation>
</comment>
<evidence type="ECO:0000256" key="8">
    <source>
        <dbReference type="ARBA" id="ARBA00045174"/>
    </source>
</evidence>
<name>A0AAJ7UJ75_PETMA</name>
<evidence type="ECO:0000256" key="2">
    <source>
        <dbReference type="ARBA" id="ARBA00005478"/>
    </source>
</evidence>
<sequence length="176" mass="19368">MTSLELHLLSTLAGYSRLCVGDLAPTSAVATHRRFHFQWEQCLLISHCCQCHPSLGVIFWLWQFSGQVRGADPLTLMGDGPLLAFTTLNVCFTRATGLDQLVGMGLVGVSAVVFIYYSVWVLVLPFVDELHPLQSLFLPRDLALLVPAAALLLVSAGLGLFMMAVRWKNHRSKKSA</sequence>
<dbReference type="PANTHER" id="PTHR15039:SF11">
    <property type="entry name" value="DOLICHOL PHOSPHATE-MANNOSE BIOSYNTHESIS REGULATORY PROTEIN"/>
    <property type="match status" value="1"/>
</dbReference>
<keyword evidence="11" id="KW-1185">Reference proteome</keyword>
<keyword evidence="6 10" id="KW-1133">Transmembrane helix</keyword>
<comment type="function">
    <text evidence="10">Regulatory subunit of the dolichol-phosphate mannose (DPM) synthase complex; essential for the ER localization.</text>
</comment>
<accession>A0AAJ7UJ75</accession>
<dbReference type="Proteomes" id="UP001318040">
    <property type="component" value="Chromosome 65"/>
</dbReference>
<feature type="transmembrane region" description="Helical" evidence="10">
    <location>
        <begin position="101"/>
        <end position="122"/>
    </location>
</feature>
<evidence type="ECO:0000313" key="11">
    <source>
        <dbReference type="Proteomes" id="UP001318040"/>
    </source>
</evidence>
<evidence type="ECO:0000256" key="6">
    <source>
        <dbReference type="ARBA" id="ARBA00022989"/>
    </source>
</evidence>
<dbReference type="KEGG" id="pmrn:116957891"/>
<evidence type="ECO:0000256" key="1">
    <source>
        <dbReference type="ARBA" id="ARBA00004477"/>
    </source>
</evidence>
<proteinExistence type="inferred from homology"/>
<dbReference type="GO" id="GO:0006506">
    <property type="term" value="P:GPI anchor biosynthetic process"/>
    <property type="evidence" value="ECO:0007669"/>
    <property type="project" value="TreeGrafter"/>
</dbReference>
<evidence type="ECO:0000256" key="9">
    <source>
        <dbReference type="ARBA" id="ARBA00046896"/>
    </source>
</evidence>
<dbReference type="GO" id="GO:0180047">
    <property type="term" value="P:dolichol phosphate mannose biosynthetic process"/>
    <property type="evidence" value="ECO:0007669"/>
    <property type="project" value="InterPro"/>
</dbReference>
<dbReference type="RefSeq" id="XP_032836220.1">
    <property type="nucleotide sequence ID" value="XM_032980329.1"/>
</dbReference>
<gene>
    <name evidence="12" type="primary">DPM2</name>
</gene>
<keyword evidence="7 10" id="KW-0472">Membrane</keyword>
<dbReference type="GO" id="GO:0030234">
    <property type="term" value="F:enzyme regulator activity"/>
    <property type="evidence" value="ECO:0007669"/>
    <property type="project" value="UniProtKB-UniRule"/>
</dbReference>
<dbReference type="CTD" id="8818"/>
<comment type="function">
    <text evidence="8">Regulates the biosynthesis of dolichol phosphate-mannose. Regulatory subunit of the dolichol-phosphate mannose (DPM) synthase complex; essential for the ER localization and stable expression of DPM1. Part of the glycosylphosphatidylinositol-N-acetylglucosaminyltransferase (GPI-GnT) complex that catalyzes the transfer of N-acetylglucosamine from UDP-N-acetylglucosamine to phosphatidylinositol and participates in the first step of GPI biosynthesis. May act by regulating the GPI-GNT complex.</text>
</comment>
<evidence type="ECO:0000256" key="10">
    <source>
        <dbReference type="RuleBase" id="RU365084"/>
    </source>
</evidence>
<evidence type="ECO:0000256" key="4">
    <source>
        <dbReference type="ARBA" id="ARBA00022692"/>
    </source>
</evidence>
<dbReference type="PANTHER" id="PTHR15039">
    <property type="entry name" value="DOLICHOL PHOSPHATE-MANNOSE BIOSYNTHESIS REGULATORY PROTEIN"/>
    <property type="match status" value="1"/>
</dbReference>
<comment type="subunit">
    <text evidence="9">Component of the dolichol-phosphate mannose (DPM) synthase complex composed of DPM1, DPM2 and DPM3; in the complex interacts directly with DPM3. Component of the glycosylphosphatidylinositol-N-acetylglucosaminyltransferase (GPI-GnT) complex composed at least by PIGA, PIGC, PIGH, PIGP, PIGQ, PIGY and DPM2. Interacts with PIGA, PIGC and PIGQ.</text>
</comment>
<keyword evidence="5 10" id="KW-0256">Endoplasmic reticulum</keyword>
<evidence type="ECO:0000256" key="5">
    <source>
        <dbReference type="ARBA" id="ARBA00022824"/>
    </source>
</evidence>
<organism evidence="11 12">
    <name type="scientific">Petromyzon marinus</name>
    <name type="common">Sea lamprey</name>
    <dbReference type="NCBI Taxonomy" id="7757"/>
    <lineage>
        <taxon>Eukaryota</taxon>
        <taxon>Metazoa</taxon>
        <taxon>Chordata</taxon>
        <taxon>Craniata</taxon>
        <taxon>Vertebrata</taxon>
        <taxon>Cyclostomata</taxon>
        <taxon>Hyperoartia</taxon>
        <taxon>Petromyzontiformes</taxon>
        <taxon>Petromyzontidae</taxon>
        <taxon>Petromyzon</taxon>
    </lineage>
</organism>
<evidence type="ECO:0000313" key="12">
    <source>
        <dbReference type="RefSeq" id="XP_032836220.1"/>
    </source>
</evidence>
<comment type="similarity">
    <text evidence="2 10">Belongs to the DPM2 family.</text>
</comment>
<dbReference type="GO" id="GO:0005789">
    <property type="term" value="C:endoplasmic reticulum membrane"/>
    <property type="evidence" value="ECO:0007669"/>
    <property type="project" value="UniProtKB-SubCell"/>
</dbReference>
<dbReference type="InterPro" id="IPR009914">
    <property type="entry name" value="DPM2"/>
</dbReference>
<protein>
    <recommendedName>
        <fullName evidence="3 10">Dolichol phosphate-mannose biosynthesis regulatory protein</fullName>
    </recommendedName>
</protein>
<reference evidence="12" key="1">
    <citation type="submission" date="2025-08" db="UniProtKB">
        <authorList>
            <consortium name="RefSeq"/>
        </authorList>
    </citation>
    <scope>IDENTIFICATION</scope>
    <source>
        <tissue evidence="12">Sperm</tissue>
    </source>
</reference>
<evidence type="ECO:0000256" key="7">
    <source>
        <dbReference type="ARBA" id="ARBA00023136"/>
    </source>
</evidence>